<keyword evidence="1" id="KW-1133">Transmembrane helix</keyword>
<dbReference type="Proteomes" id="UP000195667">
    <property type="component" value="Unassembled WGS sequence"/>
</dbReference>
<evidence type="ECO:0000313" key="3">
    <source>
        <dbReference type="EMBL" id="SJM90114.1"/>
    </source>
</evidence>
<sequence>MKIKKIITLTALITGLSITAQAHAELITATIDEFNELQQPGVFHMFTNVGAASVSTSNTKRTLTQELLASDGNGFSLTRVAKNANTGNNILYVSNTLAEKTQVTVSWDLSPGLIASSYVNYSRYYFDVESLVTLPLNISFLFKETAASIFTNLAQYTFTTPVINQAVSFAMDISQVNRINQGGNLKLVINGGAGWGLSLDAFKFSYLAPPPPPILSVPELNLMGLTILSLASLSLFRRRTLPNKNQQSLCRMVSR</sequence>
<keyword evidence="1" id="KW-0472">Membrane</keyword>
<keyword evidence="1" id="KW-0812">Transmembrane</keyword>
<evidence type="ECO:0008006" key="5">
    <source>
        <dbReference type="Google" id="ProtNLM"/>
    </source>
</evidence>
<dbReference type="RefSeq" id="WP_087142399.1">
    <property type="nucleotide sequence ID" value="NZ_FUKI01000041.1"/>
</dbReference>
<name>A0A1R4H1K0_9GAMM</name>
<feature type="chain" id="PRO_5010319906" description="PEP-CTERM protein-sorting domain-containing protein" evidence="2">
    <location>
        <begin position="25"/>
        <end position="255"/>
    </location>
</feature>
<organism evidence="3 4">
    <name type="scientific">Crenothrix polyspora</name>
    <dbReference type="NCBI Taxonomy" id="360316"/>
    <lineage>
        <taxon>Bacteria</taxon>
        <taxon>Pseudomonadati</taxon>
        <taxon>Pseudomonadota</taxon>
        <taxon>Gammaproteobacteria</taxon>
        <taxon>Methylococcales</taxon>
        <taxon>Crenotrichaceae</taxon>
        <taxon>Crenothrix</taxon>
    </lineage>
</organism>
<accession>A0A1R4H1K0</accession>
<dbReference type="AlphaFoldDB" id="A0A1R4H1K0"/>
<feature type="signal peptide" evidence="2">
    <location>
        <begin position="1"/>
        <end position="24"/>
    </location>
</feature>
<proteinExistence type="predicted"/>
<gene>
    <name evidence="3" type="ORF">CRENPOLYSF1_1350003</name>
</gene>
<reference evidence="4" key="1">
    <citation type="submission" date="2017-02" db="EMBL/GenBank/DDBJ databases">
        <authorList>
            <person name="Daims H."/>
        </authorList>
    </citation>
    <scope>NUCLEOTIDE SEQUENCE [LARGE SCALE GENOMIC DNA]</scope>
</reference>
<evidence type="ECO:0000256" key="1">
    <source>
        <dbReference type="SAM" id="Phobius"/>
    </source>
</evidence>
<evidence type="ECO:0000313" key="4">
    <source>
        <dbReference type="Proteomes" id="UP000195667"/>
    </source>
</evidence>
<dbReference type="EMBL" id="FUKI01000041">
    <property type="protein sequence ID" value="SJM90114.1"/>
    <property type="molecule type" value="Genomic_DNA"/>
</dbReference>
<keyword evidence="4" id="KW-1185">Reference proteome</keyword>
<keyword evidence="2" id="KW-0732">Signal</keyword>
<evidence type="ECO:0000256" key="2">
    <source>
        <dbReference type="SAM" id="SignalP"/>
    </source>
</evidence>
<feature type="transmembrane region" description="Helical" evidence="1">
    <location>
        <begin position="220"/>
        <end position="236"/>
    </location>
</feature>
<protein>
    <recommendedName>
        <fullName evidence="5">PEP-CTERM protein-sorting domain-containing protein</fullName>
    </recommendedName>
</protein>